<gene>
    <name evidence="10" type="ORF">TPC1_17479</name>
</gene>
<protein>
    <recommendedName>
        <fullName evidence="3">serine C-palmitoyltransferase</fullName>
        <ecNumber evidence="3">2.3.1.50</ecNumber>
    </recommendedName>
</protein>
<dbReference type="GO" id="GO:0017059">
    <property type="term" value="C:serine palmitoyltransferase complex"/>
    <property type="evidence" value="ECO:0007669"/>
    <property type="project" value="TreeGrafter"/>
</dbReference>
<evidence type="ECO:0000256" key="2">
    <source>
        <dbReference type="ARBA" id="ARBA00008392"/>
    </source>
</evidence>
<dbReference type="EMBL" id="GDID01005579">
    <property type="protein sequence ID" value="JAP91027.1"/>
    <property type="molecule type" value="Transcribed_RNA"/>
</dbReference>
<reference evidence="10" key="1">
    <citation type="submission" date="2015-07" db="EMBL/GenBank/DDBJ databases">
        <title>Adaptation to a free-living lifestyle via gene acquisitions in the diplomonad Trepomonas sp. PC1.</title>
        <authorList>
            <person name="Xu F."/>
            <person name="Jerlstrom-Hultqvist J."/>
            <person name="Kolisko M."/>
            <person name="Simpson A.G.B."/>
            <person name="Roger A.J."/>
            <person name="Svard S.G."/>
            <person name="Andersson J.O."/>
        </authorList>
    </citation>
    <scope>NUCLEOTIDE SEQUENCE</scope>
    <source>
        <strain evidence="10">PC1</strain>
    </source>
</reference>
<sequence>STFKKLFKSEMDNPPTHERVYTYMMFIFVFVIQYVAGIFRVMLPRKFFLLKVAKSLQIASHVTLNEHEIEDDLPALPRRRTTPEHMLAGFRHEIDKRYHPVLSSFSSTYNIAGYARMKTCFHREICSAPTDLVQLRMDDGKLDTVINTCSYNYLGVYSDPQNVDSLVKCAEKHGLGVYTNRSIQDLEIVQKLEKKWAEFLGTEDCIVHFMGYDTNTMVIPTLVDKDTVIYSDSLNHNSLIKGCQYAHGKIAKFCSKDLQTLEDQLKVHKQKTQIVLVEGLYSMEGNYVDLPRIMELKKQYGFMLYVDEAHSIGATGATGRGVLEHFDVPRSEVEFSMGTFTKSFGSIGGYVAGPKKYIDQIRQKSSIFNDYVGICPMFAQQVLNSLEFVQSEKGLKNLAKLKDNSNYFRQALQERGFTVYGDKDSPVVPLLFYNPIKMLYINNELLRRKISCVVVGFPAVPLVSARIRFCISAIHSHEQLEYVVKHICQMGDYLGLKFEKK</sequence>
<feature type="non-terminal residue" evidence="10">
    <location>
        <position position="1"/>
    </location>
</feature>
<dbReference type="GO" id="GO:0046512">
    <property type="term" value="P:sphingosine biosynthetic process"/>
    <property type="evidence" value="ECO:0007669"/>
    <property type="project" value="TreeGrafter"/>
</dbReference>
<evidence type="ECO:0000256" key="1">
    <source>
        <dbReference type="ARBA" id="ARBA00001933"/>
    </source>
</evidence>
<feature type="transmembrane region" description="Helical" evidence="8">
    <location>
        <begin position="20"/>
        <end position="43"/>
    </location>
</feature>
<keyword evidence="4 10" id="KW-0808">Transferase</keyword>
<comment type="cofactor">
    <cofactor evidence="1 7">
        <name>pyridoxal 5'-phosphate</name>
        <dbReference type="ChEBI" id="CHEBI:597326"/>
    </cofactor>
</comment>
<accession>A0A146K2U6</accession>
<dbReference type="PANTHER" id="PTHR13693">
    <property type="entry name" value="CLASS II AMINOTRANSFERASE/8-AMINO-7-OXONONANOATE SYNTHASE"/>
    <property type="match status" value="1"/>
</dbReference>
<dbReference type="PROSITE" id="PS00599">
    <property type="entry name" value="AA_TRANSFER_CLASS_2"/>
    <property type="match status" value="1"/>
</dbReference>
<dbReference type="InterPro" id="IPR004839">
    <property type="entry name" value="Aminotransferase_I/II_large"/>
</dbReference>
<feature type="domain" description="Aminotransferase class I/classII large" evidence="9">
    <location>
        <begin position="145"/>
        <end position="487"/>
    </location>
</feature>
<evidence type="ECO:0000313" key="10">
    <source>
        <dbReference type="EMBL" id="JAP91027.1"/>
    </source>
</evidence>
<dbReference type="Gene3D" id="3.40.640.10">
    <property type="entry name" value="Type I PLP-dependent aspartate aminotransferase-like (Major domain)"/>
    <property type="match status" value="1"/>
</dbReference>
<dbReference type="InterPro" id="IPR015422">
    <property type="entry name" value="PyrdxlP-dep_Trfase_small"/>
</dbReference>
<dbReference type="InterPro" id="IPR015421">
    <property type="entry name" value="PyrdxlP-dep_Trfase_major"/>
</dbReference>
<dbReference type="AlphaFoldDB" id="A0A146K2U6"/>
<dbReference type="InterPro" id="IPR050087">
    <property type="entry name" value="AON_synthase_class-II"/>
</dbReference>
<evidence type="ECO:0000256" key="7">
    <source>
        <dbReference type="RuleBase" id="RU003693"/>
    </source>
</evidence>
<evidence type="ECO:0000259" key="9">
    <source>
        <dbReference type="Pfam" id="PF00155"/>
    </source>
</evidence>
<keyword evidence="8" id="KW-0472">Membrane</keyword>
<organism evidence="10">
    <name type="scientific">Trepomonas sp. PC1</name>
    <dbReference type="NCBI Taxonomy" id="1076344"/>
    <lineage>
        <taxon>Eukaryota</taxon>
        <taxon>Metamonada</taxon>
        <taxon>Diplomonadida</taxon>
        <taxon>Hexamitidae</taxon>
        <taxon>Hexamitinae</taxon>
        <taxon>Trepomonas</taxon>
    </lineage>
</organism>
<comment type="catalytic activity">
    <reaction evidence="6">
        <text>L-serine + hexadecanoyl-CoA + H(+) = 3-oxosphinganine + CO2 + CoA</text>
        <dbReference type="Rhea" id="RHEA:14761"/>
        <dbReference type="ChEBI" id="CHEBI:15378"/>
        <dbReference type="ChEBI" id="CHEBI:16526"/>
        <dbReference type="ChEBI" id="CHEBI:33384"/>
        <dbReference type="ChEBI" id="CHEBI:57287"/>
        <dbReference type="ChEBI" id="CHEBI:57379"/>
        <dbReference type="ChEBI" id="CHEBI:58299"/>
        <dbReference type="EC" id="2.3.1.50"/>
    </reaction>
</comment>
<evidence type="ECO:0000256" key="8">
    <source>
        <dbReference type="SAM" id="Phobius"/>
    </source>
</evidence>
<dbReference type="GO" id="GO:0004758">
    <property type="term" value="F:serine C-palmitoyltransferase activity"/>
    <property type="evidence" value="ECO:0007669"/>
    <property type="project" value="UniProtKB-EC"/>
</dbReference>
<evidence type="ECO:0000256" key="3">
    <source>
        <dbReference type="ARBA" id="ARBA00013220"/>
    </source>
</evidence>
<keyword evidence="5 7" id="KW-0663">Pyridoxal phosphate</keyword>
<evidence type="ECO:0000256" key="5">
    <source>
        <dbReference type="ARBA" id="ARBA00022898"/>
    </source>
</evidence>
<dbReference type="EC" id="2.3.1.50" evidence="3"/>
<proteinExistence type="inferred from homology"/>
<dbReference type="GO" id="GO:0016020">
    <property type="term" value="C:membrane"/>
    <property type="evidence" value="ECO:0007669"/>
    <property type="project" value="GOC"/>
</dbReference>
<keyword evidence="8" id="KW-1133">Transmembrane helix</keyword>
<dbReference type="PANTHER" id="PTHR13693:SF3">
    <property type="entry name" value="LD36009P"/>
    <property type="match status" value="1"/>
</dbReference>
<dbReference type="GO" id="GO:0046513">
    <property type="term" value="P:ceramide biosynthetic process"/>
    <property type="evidence" value="ECO:0007669"/>
    <property type="project" value="TreeGrafter"/>
</dbReference>
<keyword evidence="8" id="KW-0812">Transmembrane</keyword>
<dbReference type="Pfam" id="PF00155">
    <property type="entry name" value="Aminotran_1_2"/>
    <property type="match status" value="1"/>
</dbReference>
<comment type="similarity">
    <text evidence="2 7">Belongs to the class-II pyridoxal-phosphate-dependent aminotransferase family.</text>
</comment>
<dbReference type="SUPFAM" id="SSF53383">
    <property type="entry name" value="PLP-dependent transferases"/>
    <property type="match status" value="1"/>
</dbReference>
<dbReference type="InterPro" id="IPR015424">
    <property type="entry name" value="PyrdxlP-dep_Trfase"/>
</dbReference>
<evidence type="ECO:0000256" key="6">
    <source>
        <dbReference type="ARBA" id="ARBA00048528"/>
    </source>
</evidence>
<dbReference type="GO" id="GO:0030170">
    <property type="term" value="F:pyridoxal phosphate binding"/>
    <property type="evidence" value="ECO:0007669"/>
    <property type="project" value="InterPro"/>
</dbReference>
<evidence type="ECO:0000256" key="4">
    <source>
        <dbReference type="ARBA" id="ARBA00022679"/>
    </source>
</evidence>
<name>A0A146K2U6_9EUKA</name>
<dbReference type="InterPro" id="IPR001917">
    <property type="entry name" value="Aminotrans_II_pyridoxalP_BS"/>
</dbReference>
<dbReference type="Gene3D" id="3.90.1150.10">
    <property type="entry name" value="Aspartate Aminotransferase, domain 1"/>
    <property type="match status" value="1"/>
</dbReference>